<sequence>MTEPTHNPPHVLCVNPWIHDFAAFDFWAKPLGLLTLAAILRQNNVRVTFMDCLDRFHPMAGPGTRVFPDGRGPYRKTEIPKPDILKERAPGRYSRYGIDPEWFRTDLRQMDPPDLVFVTSLMTYWAGGVRETIAAIKEIFPGIPVVLGGIYATLLTDHAVKHSLADEVVPGNGENKIQEIVYRHTGFSFTPRLDPKDLDTLPLPALDLITNLTHAPILTTRGCPFACEYCASSYLEPRFRRRSPESVFQEICHWHNQRGVKNFAFYDDALLIDARNHAVPLFKAIIEANLNLAFHTPNALHIREITEQTATLMFKAGFKTIRLGLETTDFSRERRLDCKVNAHEFHHAVTLLKDAGFSRDQIGAYLLCGLPDQEIEAVESSILEVKKSGITPVLAYYTPIPHTPMWERAKKASRFDLDLDPIFSNNALFPCLGKTISMKTISQLKKLTK</sequence>
<keyword evidence="3" id="KW-0479">Metal-binding</keyword>
<evidence type="ECO:0000256" key="4">
    <source>
        <dbReference type="ARBA" id="ARBA00023004"/>
    </source>
</evidence>
<feature type="domain" description="B12-binding" evidence="6">
    <location>
        <begin position="15"/>
        <end position="191"/>
    </location>
</feature>
<dbReference type="Pfam" id="PF04055">
    <property type="entry name" value="Radical_SAM"/>
    <property type="match status" value="1"/>
</dbReference>
<gene>
    <name evidence="8" type="ordered locus">HRM2_05160</name>
</gene>
<dbReference type="InterPro" id="IPR058240">
    <property type="entry name" value="rSAM_sf"/>
</dbReference>
<dbReference type="GO" id="GO:0032259">
    <property type="term" value="P:methylation"/>
    <property type="evidence" value="ECO:0007669"/>
    <property type="project" value="UniProtKB-KW"/>
</dbReference>
<dbReference type="CDD" id="cd01335">
    <property type="entry name" value="Radical_SAM"/>
    <property type="match status" value="1"/>
</dbReference>
<organism evidence="8 9">
    <name type="scientific">Desulforapulum autotrophicum (strain ATCC 43914 / DSM 3382 / VKM B-1955 / HRM2)</name>
    <name type="common">Desulfobacterium autotrophicum</name>
    <dbReference type="NCBI Taxonomy" id="177437"/>
    <lineage>
        <taxon>Bacteria</taxon>
        <taxon>Pseudomonadati</taxon>
        <taxon>Thermodesulfobacteriota</taxon>
        <taxon>Desulfobacteria</taxon>
        <taxon>Desulfobacterales</taxon>
        <taxon>Desulfobacteraceae</taxon>
        <taxon>Desulforapulum</taxon>
    </lineage>
</organism>
<keyword evidence="2" id="KW-0949">S-adenosyl-L-methionine</keyword>
<dbReference type="Gene3D" id="3.40.50.280">
    <property type="entry name" value="Cobalamin-binding domain"/>
    <property type="match status" value="1"/>
</dbReference>
<dbReference type="KEGG" id="dat:HRM2_05160"/>
<dbReference type="GO" id="GO:0008168">
    <property type="term" value="F:methyltransferase activity"/>
    <property type="evidence" value="ECO:0007669"/>
    <property type="project" value="UniProtKB-KW"/>
</dbReference>
<name>C0QHS2_DESAH</name>
<dbReference type="STRING" id="177437.HRM2_05160"/>
<dbReference type="InterPro" id="IPR006158">
    <property type="entry name" value="Cobalamin-bd"/>
</dbReference>
<comment type="cofactor">
    <cofactor evidence="1">
        <name>[4Fe-4S] cluster</name>
        <dbReference type="ChEBI" id="CHEBI:49883"/>
    </cofactor>
</comment>
<keyword evidence="4" id="KW-0408">Iron</keyword>
<evidence type="ECO:0000259" key="6">
    <source>
        <dbReference type="PROSITE" id="PS51332"/>
    </source>
</evidence>
<dbReference type="GO" id="GO:0031419">
    <property type="term" value="F:cobalamin binding"/>
    <property type="evidence" value="ECO:0007669"/>
    <property type="project" value="InterPro"/>
</dbReference>
<dbReference type="EMBL" id="CP001087">
    <property type="protein sequence ID" value="ACN13630.1"/>
    <property type="molecule type" value="Genomic_DNA"/>
</dbReference>
<evidence type="ECO:0000256" key="5">
    <source>
        <dbReference type="ARBA" id="ARBA00023014"/>
    </source>
</evidence>
<evidence type="ECO:0000256" key="2">
    <source>
        <dbReference type="ARBA" id="ARBA00022691"/>
    </source>
</evidence>
<dbReference type="eggNOG" id="COG1032">
    <property type="taxonomic scope" value="Bacteria"/>
</dbReference>
<dbReference type="SFLD" id="SFLDG01123">
    <property type="entry name" value="methyltransferase_(Class_B)"/>
    <property type="match status" value="1"/>
</dbReference>
<evidence type="ECO:0000256" key="1">
    <source>
        <dbReference type="ARBA" id="ARBA00001966"/>
    </source>
</evidence>
<keyword evidence="9" id="KW-1185">Reference proteome</keyword>
<dbReference type="HOGENOM" id="CLU_021572_4_3_7"/>
<evidence type="ECO:0000313" key="8">
    <source>
        <dbReference type="EMBL" id="ACN13630.1"/>
    </source>
</evidence>
<dbReference type="SUPFAM" id="SSF102114">
    <property type="entry name" value="Radical SAM enzymes"/>
    <property type="match status" value="1"/>
</dbReference>
<dbReference type="SMART" id="SM00729">
    <property type="entry name" value="Elp3"/>
    <property type="match status" value="1"/>
</dbReference>
<dbReference type="RefSeq" id="WP_012662879.1">
    <property type="nucleotide sequence ID" value="NC_012108.1"/>
</dbReference>
<keyword evidence="8" id="KW-0489">Methyltransferase</keyword>
<dbReference type="PANTHER" id="PTHR43409">
    <property type="entry name" value="ANAEROBIC MAGNESIUM-PROTOPORPHYRIN IX MONOMETHYL ESTER CYCLASE-RELATED"/>
    <property type="match status" value="1"/>
</dbReference>
<feature type="domain" description="Radical SAM core" evidence="7">
    <location>
        <begin position="209"/>
        <end position="439"/>
    </location>
</feature>
<proteinExistence type="predicted"/>
<dbReference type="InterPro" id="IPR051198">
    <property type="entry name" value="BchE-like"/>
</dbReference>
<dbReference type="GO" id="GO:0046872">
    <property type="term" value="F:metal ion binding"/>
    <property type="evidence" value="ECO:0007669"/>
    <property type="project" value="UniProtKB-KW"/>
</dbReference>
<dbReference type="PROSITE" id="PS51918">
    <property type="entry name" value="RADICAL_SAM"/>
    <property type="match status" value="1"/>
</dbReference>
<dbReference type="SUPFAM" id="SSF52242">
    <property type="entry name" value="Cobalamin (vitamin B12)-binding domain"/>
    <property type="match status" value="1"/>
</dbReference>
<dbReference type="InterPro" id="IPR013785">
    <property type="entry name" value="Aldolase_TIM"/>
</dbReference>
<dbReference type="SFLD" id="SFLDG01082">
    <property type="entry name" value="B12-binding_domain_containing"/>
    <property type="match status" value="1"/>
</dbReference>
<evidence type="ECO:0000259" key="7">
    <source>
        <dbReference type="PROSITE" id="PS51918"/>
    </source>
</evidence>
<dbReference type="InterPro" id="IPR036724">
    <property type="entry name" value="Cobalamin-bd_sf"/>
</dbReference>
<dbReference type="InterPro" id="IPR006638">
    <property type="entry name" value="Elp3/MiaA/NifB-like_rSAM"/>
</dbReference>
<dbReference type="InterPro" id="IPR034466">
    <property type="entry name" value="Methyltransferase_Class_B"/>
</dbReference>
<evidence type="ECO:0000313" key="9">
    <source>
        <dbReference type="Proteomes" id="UP000000442"/>
    </source>
</evidence>
<keyword evidence="5" id="KW-0411">Iron-sulfur</keyword>
<dbReference type="GO" id="GO:0005829">
    <property type="term" value="C:cytosol"/>
    <property type="evidence" value="ECO:0007669"/>
    <property type="project" value="TreeGrafter"/>
</dbReference>
<dbReference type="GO" id="GO:0051539">
    <property type="term" value="F:4 iron, 4 sulfur cluster binding"/>
    <property type="evidence" value="ECO:0007669"/>
    <property type="project" value="UniProtKB-KW"/>
</dbReference>
<accession>C0QHS2</accession>
<dbReference type="PROSITE" id="PS51332">
    <property type="entry name" value="B12_BINDING"/>
    <property type="match status" value="1"/>
</dbReference>
<protein>
    <submittedName>
        <fullName evidence="8">Methyltransferase</fullName>
    </submittedName>
</protein>
<dbReference type="PANTHER" id="PTHR43409:SF15">
    <property type="entry name" value="PUTATIVE-RELATED"/>
    <property type="match status" value="1"/>
</dbReference>
<reference evidence="8 9" key="1">
    <citation type="journal article" date="2009" name="Environ. Microbiol.">
        <title>Genome sequence of Desulfobacterium autotrophicum HRM2, a marine sulfate reducer oxidizing organic carbon completely to carbon dioxide.</title>
        <authorList>
            <person name="Strittmatter A.W."/>
            <person name="Liesegang H."/>
            <person name="Rabus R."/>
            <person name="Decker I."/>
            <person name="Amann J."/>
            <person name="Andres S."/>
            <person name="Henne A."/>
            <person name="Fricke W.F."/>
            <person name="Martinez-Arias R."/>
            <person name="Bartels D."/>
            <person name="Goesmann A."/>
            <person name="Krause L."/>
            <person name="Puehler A."/>
            <person name="Klenk H.P."/>
            <person name="Richter M."/>
            <person name="Schuler M."/>
            <person name="Gloeckner F.O."/>
            <person name="Meyerdierks A."/>
            <person name="Gottschalk G."/>
            <person name="Amann R."/>
        </authorList>
    </citation>
    <scope>NUCLEOTIDE SEQUENCE [LARGE SCALE GENOMIC DNA]</scope>
    <source>
        <strain evidence="9">ATCC 43914 / DSM 3382 / HRM2</strain>
    </source>
</reference>
<evidence type="ECO:0000256" key="3">
    <source>
        <dbReference type="ARBA" id="ARBA00022723"/>
    </source>
</evidence>
<dbReference type="InterPro" id="IPR007197">
    <property type="entry name" value="rSAM"/>
</dbReference>
<keyword evidence="8" id="KW-0808">Transferase</keyword>
<dbReference type="Gene3D" id="3.20.20.70">
    <property type="entry name" value="Aldolase class I"/>
    <property type="match status" value="1"/>
</dbReference>
<dbReference type="SFLD" id="SFLDS00029">
    <property type="entry name" value="Radical_SAM"/>
    <property type="match status" value="1"/>
</dbReference>
<dbReference type="AlphaFoldDB" id="C0QHS2"/>
<dbReference type="Proteomes" id="UP000000442">
    <property type="component" value="Chromosome"/>
</dbReference>
<dbReference type="OrthoDB" id="9804952at2"/>